<dbReference type="RefSeq" id="WP_231939618.1">
    <property type="nucleotide sequence ID" value="NZ_LT629766.1"/>
</dbReference>
<dbReference type="PANTHER" id="PTHR48207">
    <property type="entry name" value="SUCCINATE--HYDROXYMETHYLGLUTARATE COA-TRANSFERASE"/>
    <property type="match status" value="1"/>
</dbReference>
<protein>
    <submittedName>
        <fullName evidence="3">Crotonobetainyl-CoA:carnitine CoA-transferase CaiB</fullName>
    </submittedName>
</protein>
<dbReference type="STRING" id="1136497.SAMN04489752_1119"/>
<dbReference type="Gene3D" id="3.40.50.10540">
    <property type="entry name" value="Crotonobetainyl-coa:carnitine coa-transferase, domain 1"/>
    <property type="match status" value="1"/>
</dbReference>
<dbReference type="AlphaFoldDB" id="A0A1H1PZE7"/>
<dbReference type="EMBL" id="LT629766">
    <property type="protein sequence ID" value="SDS16474.1"/>
    <property type="molecule type" value="Genomic_DNA"/>
</dbReference>
<dbReference type="InterPro" id="IPR003673">
    <property type="entry name" value="CoA-Trfase_fam_III"/>
</dbReference>
<feature type="region of interest" description="Disordered" evidence="2">
    <location>
        <begin position="357"/>
        <end position="404"/>
    </location>
</feature>
<dbReference type="Pfam" id="PF02515">
    <property type="entry name" value="CoA_transf_3"/>
    <property type="match status" value="1"/>
</dbReference>
<dbReference type="SUPFAM" id="SSF89796">
    <property type="entry name" value="CoA-transferase family III (CaiB/BaiF)"/>
    <property type="match status" value="1"/>
</dbReference>
<keyword evidence="4" id="KW-1185">Reference proteome</keyword>
<feature type="compositionally biased region" description="Basic and acidic residues" evidence="2">
    <location>
        <begin position="365"/>
        <end position="387"/>
    </location>
</feature>
<evidence type="ECO:0000313" key="3">
    <source>
        <dbReference type="EMBL" id="SDS16474.1"/>
    </source>
</evidence>
<accession>A0A1H1PZE7</accession>
<dbReference type="InterPro" id="IPR023606">
    <property type="entry name" value="CoA-Trfase_III_dom_1_sf"/>
</dbReference>
<dbReference type="GO" id="GO:0008410">
    <property type="term" value="F:CoA-transferase activity"/>
    <property type="evidence" value="ECO:0007669"/>
    <property type="project" value="TreeGrafter"/>
</dbReference>
<dbReference type="Proteomes" id="UP000199597">
    <property type="component" value="Chromosome I"/>
</dbReference>
<name>A0A1H1PZE7_9MICO</name>
<dbReference type="PANTHER" id="PTHR48207:SF4">
    <property type="entry name" value="BLL6097 PROTEIN"/>
    <property type="match status" value="1"/>
</dbReference>
<gene>
    <name evidence="3" type="ORF">SAMN04489752_1119</name>
</gene>
<evidence type="ECO:0000256" key="1">
    <source>
        <dbReference type="ARBA" id="ARBA00022679"/>
    </source>
</evidence>
<organism evidence="3 4">
    <name type="scientific">Brevibacterium siliguriense</name>
    <dbReference type="NCBI Taxonomy" id="1136497"/>
    <lineage>
        <taxon>Bacteria</taxon>
        <taxon>Bacillati</taxon>
        <taxon>Actinomycetota</taxon>
        <taxon>Actinomycetes</taxon>
        <taxon>Micrococcales</taxon>
        <taxon>Brevibacteriaceae</taxon>
        <taxon>Brevibacterium</taxon>
    </lineage>
</organism>
<dbReference type="InterPro" id="IPR050483">
    <property type="entry name" value="CoA-transferase_III_domain"/>
</dbReference>
<keyword evidence="1 3" id="KW-0808">Transferase</keyword>
<dbReference type="InterPro" id="IPR044855">
    <property type="entry name" value="CoA-Trfase_III_dom3_sf"/>
</dbReference>
<sequence>MTLPTSDQPAPALDGLTVLEVGAVIMAPYAGKILADLGADVIKVEQPGGDIGRRIGLGGATGDSVLSMNLNANKRSIELDAGVDADRPTLERLISWADVIITNLLPRRRARYGLDWDTVHRISPRTILCTAQGFSSHSPYGDRPAYDDIIQAGSGLADTYRLRDGAPAYSPYVVADKVCGMTMVQAVLSALFATRSSGAGTWVDVPMIDTMSAFTAVEHLGGHTFVPSRGDVGWSRVLAPEHRPHRALDGYICVMPYTDRNWADFCELIERPDYLVHPDLSTNQARTRNPHVYESVLADYAASRTCGQIRAECERYAIPVQAVVRVDEITADSYLGESPMLSAQVHSKQGQYLHVGSPLTFNNRPRPEVREAPGLDANREDILDEIGRASSPKVGGSAAAELER</sequence>
<proteinExistence type="predicted"/>
<evidence type="ECO:0000256" key="2">
    <source>
        <dbReference type="SAM" id="MobiDB-lite"/>
    </source>
</evidence>
<dbReference type="Gene3D" id="3.30.1540.10">
    <property type="entry name" value="formyl-coa transferase, domain 3"/>
    <property type="match status" value="1"/>
</dbReference>
<evidence type="ECO:0000313" key="4">
    <source>
        <dbReference type="Proteomes" id="UP000199597"/>
    </source>
</evidence>
<reference evidence="4" key="1">
    <citation type="submission" date="2016-10" db="EMBL/GenBank/DDBJ databases">
        <authorList>
            <person name="Varghese N."/>
            <person name="Submissions S."/>
        </authorList>
    </citation>
    <scope>NUCLEOTIDE SEQUENCE [LARGE SCALE GENOMIC DNA]</scope>
    <source>
        <strain evidence="4">DSM 23676</strain>
    </source>
</reference>